<evidence type="ECO:0000313" key="1">
    <source>
        <dbReference type="EMBL" id="PYF10997.1"/>
    </source>
</evidence>
<dbReference type="InterPro" id="IPR023214">
    <property type="entry name" value="HAD_sf"/>
</dbReference>
<name>A0A318U3G0_9RHOB</name>
<comment type="caution">
    <text evidence="1">The sequence shown here is derived from an EMBL/GenBank/DDBJ whole genome shotgun (WGS) entry which is preliminary data.</text>
</comment>
<evidence type="ECO:0000313" key="2">
    <source>
        <dbReference type="Proteomes" id="UP000247727"/>
    </source>
</evidence>
<reference evidence="1 2" key="1">
    <citation type="submission" date="2018-06" db="EMBL/GenBank/DDBJ databases">
        <title>Genomic Encyclopedia of Type Strains, Phase III (KMG-III): the genomes of soil and plant-associated and newly described type strains.</title>
        <authorList>
            <person name="Whitman W."/>
        </authorList>
    </citation>
    <scope>NUCLEOTIDE SEQUENCE [LARGE SCALE GENOMIC DNA]</scope>
    <source>
        <strain evidence="1 2">JA737</strain>
    </source>
</reference>
<dbReference type="InterPro" id="IPR006439">
    <property type="entry name" value="HAD-SF_hydro_IA"/>
</dbReference>
<dbReference type="RefSeq" id="WP_110804790.1">
    <property type="nucleotide sequence ID" value="NZ_QJTK01000003.1"/>
</dbReference>
<dbReference type="GO" id="GO:0005829">
    <property type="term" value="C:cytosol"/>
    <property type="evidence" value="ECO:0007669"/>
    <property type="project" value="TreeGrafter"/>
</dbReference>
<accession>A0A318U3G0</accession>
<dbReference type="Pfam" id="PF13419">
    <property type="entry name" value="HAD_2"/>
    <property type="match status" value="1"/>
</dbReference>
<dbReference type="InterPro" id="IPR023198">
    <property type="entry name" value="PGP-like_dom2"/>
</dbReference>
<dbReference type="NCBIfam" id="TIGR01509">
    <property type="entry name" value="HAD-SF-IA-v3"/>
    <property type="match status" value="1"/>
</dbReference>
<dbReference type="InterPro" id="IPR041492">
    <property type="entry name" value="HAD_2"/>
</dbReference>
<dbReference type="GO" id="GO:0008967">
    <property type="term" value="F:phosphoglycolate phosphatase activity"/>
    <property type="evidence" value="ECO:0007669"/>
    <property type="project" value="TreeGrafter"/>
</dbReference>
<dbReference type="Gene3D" id="1.10.150.240">
    <property type="entry name" value="Putative phosphatase, domain 2"/>
    <property type="match status" value="1"/>
</dbReference>
<dbReference type="SUPFAM" id="SSF56784">
    <property type="entry name" value="HAD-like"/>
    <property type="match status" value="1"/>
</dbReference>
<dbReference type="InterPro" id="IPR036412">
    <property type="entry name" value="HAD-like_sf"/>
</dbReference>
<gene>
    <name evidence="1" type="ORF">C8J30_10391</name>
</gene>
<dbReference type="GO" id="GO:0006281">
    <property type="term" value="P:DNA repair"/>
    <property type="evidence" value="ECO:0007669"/>
    <property type="project" value="TreeGrafter"/>
</dbReference>
<dbReference type="EMBL" id="QJTK01000003">
    <property type="protein sequence ID" value="PYF10997.1"/>
    <property type="molecule type" value="Genomic_DNA"/>
</dbReference>
<dbReference type="Proteomes" id="UP000247727">
    <property type="component" value="Unassembled WGS sequence"/>
</dbReference>
<dbReference type="InterPro" id="IPR050155">
    <property type="entry name" value="HAD-like_hydrolase_sf"/>
</dbReference>
<proteinExistence type="predicted"/>
<dbReference type="OrthoDB" id="9793014at2"/>
<dbReference type="SFLD" id="SFLDS00003">
    <property type="entry name" value="Haloacid_Dehalogenase"/>
    <property type="match status" value="1"/>
</dbReference>
<dbReference type="SFLD" id="SFLDG01135">
    <property type="entry name" value="C1.5.6:_HAD__Beta-PGM__Phospha"/>
    <property type="match status" value="1"/>
</dbReference>
<keyword evidence="2" id="KW-1185">Reference proteome</keyword>
<sequence length="218" mass="22642">MKLAIFDVDGTISDSQAHILAAMTEAFRAVGLTPPPPAAVLAIVGLSLPVALARLAPDQDAATQAAVVAAYKASYFTGRAAQPAPLYPGAKDCLLHLAAREDWLLAIATGKSRRGVTALIAHHGLEGLFTSSQVADDHPSKPHPSMVLEALRVAGVEAKDAVMIGDTTYDIEMGRAAGVATIGVSWGYHPVSELKKAGAGRIVESFAELEQALQEGLA</sequence>
<dbReference type="SFLD" id="SFLDG01129">
    <property type="entry name" value="C1.5:_HAD__Beta-PGM__Phosphata"/>
    <property type="match status" value="1"/>
</dbReference>
<dbReference type="NCBIfam" id="TIGR01549">
    <property type="entry name" value="HAD-SF-IA-v1"/>
    <property type="match status" value="1"/>
</dbReference>
<dbReference type="PANTHER" id="PTHR43434">
    <property type="entry name" value="PHOSPHOGLYCOLATE PHOSPHATASE"/>
    <property type="match status" value="1"/>
</dbReference>
<protein>
    <submittedName>
        <fullName evidence="1">Phosphoglycolate phosphatase</fullName>
    </submittedName>
</protein>
<dbReference type="PANTHER" id="PTHR43434:SF24">
    <property type="entry name" value="HYDROLASE-RELATED"/>
    <property type="match status" value="1"/>
</dbReference>
<dbReference type="Gene3D" id="3.40.50.1000">
    <property type="entry name" value="HAD superfamily/HAD-like"/>
    <property type="match status" value="1"/>
</dbReference>
<dbReference type="AlphaFoldDB" id="A0A318U3G0"/>
<organism evidence="1 2">
    <name type="scientific">Rhodobacter viridis</name>
    <dbReference type="NCBI Taxonomy" id="1054202"/>
    <lineage>
        <taxon>Bacteria</taxon>
        <taxon>Pseudomonadati</taxon>
        <taxon>Pseudomonadota</taxon>
        <taxon>Alphaproteobacteria</taxon>
        <taxon>Rhodobacterales</taxon>
        <taxon>Rhodobacter group</taxon>
        <taxon>Rhodobacter</taxon>
    </lineage>
</organism>